<feature type="transmembrane region" description="Helical" evidence="10">
    <location>
        <begin position="32"/>
        <end position="58"/>
    </location>
</feature>
<keyword evidence="8 9" id="KW-0807">Transducer</keyword>
<evidence type="ECO:0000256" key="5">
    <source>
        <dbReference type="ARBA" id="ARBA00023040"/>
    </source>
</evidence>
<evidence type="ECO:0000313" key="13">
    <source>
        <dbReference type="Proteomes" id="UP000271974"/>
    </source>
</evidence>
<comment type="caution">
    <text evidence="12">The sequence shown here is derived from an EMBL/GenBank/DDBJ whole genome shotgun (WGS) entry which is preliminary data.</text>
</comment>
<dbReference type="Gene3D" id="1.20.1070.10">
    <property type="entry name" value="Rhodopsin 7-helix transmembrane proteins"/>
    <property type="match status" value="1"/>
</dbReference>
<organism evidence="12 13">
    <name type="scientific">Elysia chlorotica</name>
    <name type="common">Eastern emerald elysia</name>
    <name type="synonym">Sea slug</name>
    <dbReference type="NCBI Taxonomy" id="188477"/>
    <lineage>
        <taxon>Eukaryota</taxon>
        <taxon>Metazoa</taxon>
        <taxon>Spiralia</taxon>
        <taxon>Lophotrochozoa</taxon>
        <taxon>Mollusca</taxon>
        <taxon>Gastropoda</taxon>
        <taxon>Heterobranchia</taxon>
        <taxon>Euthyneura</taxon>
        <taxon>Panpulmonata</taxon>
        <taxon>Sacoglossa</taxon>
        <taxon>Placobranchoidea</taxon>
        <taxon>Plakobranchidae</taxon>
        <taxon>Elysia</taxon>
    </lineage>
</organism>
<keyword evidence="2" id="KW-1003">Cell membrane</keyword>
<dbReference type="EMBL" id="RQTK01000158">
    <property type="protein sequence ID" value="RUS85842.1"/>
    <property type="molecule type" value="Genomic_DNA"/>
</dbReference>
<keyword evidence="6 10" id="KW-0472">Membrane</keyword>
<protein>
    <recommendedName>
        <fullName evidence="11">G-protein coupled receptors family 1 profile domain-containing protein</fullName>
    </recommendedName>
</protein>
<accession>A0A433TWC0</accession>
<dbReference type="Pfam" id="PF00001">
    <property type="entry name" value="7tm_1"/>
    <property type="match status" value="1"/>
</dbReference>
<evidence type="ECO:0000256" key="2">
    <source>
        <dbReference type="ARBA" id="ARBA00022475"/>
    </source>
</evidence>
<evidence type="ECO:0000256" key="9">
    <source>
        <dbReference type="RuleBase" id="RU000688"/>
    </source>
</evidence>
<reference evidence="12 13" key="1">
    <citation type="submission" date="2019-01" db="EMBL/GenBank/DDBJ databases">
        <title>A draft genome assembly of the solar-powered sea slug Elysia chlorotica.</title>
        <authorList>
            <person name="Cai H."/>
            <person name="Li Q."/>
            <person name="Fang X."/>
            <person name="Li J."/>
            <person name="Curtis N.E."/>
            <person name="Altenburger A."/>
            <person name="Shibata T."/>
            <person name="Feng M."/>
            <person name="Maeda T."/>
            <person name="Schwartz J.A."/>
            <person name="Shigenobu S."/>
            <person name="Lundholm N."/>
            <person name="Nishiyama T."/>
            <person name="Yang H."/>
            <person name="Hasebe M."/>
            <person name="Li S."/>
            <person name="Pierce S.K."/>
            <person name="Wang J."/>
        </authorList>
    </citation>
    <scope>NUCLEOTIDE SEQUENCE [LARGE SCALE GENOMIC DNA]</scope>
    <source>
        <strain evidence="12">EC2010</strain>
        <tissue evidence="12">Whole organism of an adult</tissue>
    </source>
</reference>
<dbReference type="PANTHER" id="PTHR24249">
    <property type="entry name" value="HISTAMINE RECEPTOR-RELATED G-PROTEIN COUPLED RECEPTOR"/>
    <property type="match status" value="1"/>
</dbReference>
<comment type="subcellular location">
    <subcellularLocation>
        <location evidence="1">Cell membrane</location>
        <topology evidence="1">Multi-pass membrane protein</topology>
    </subcellularLocation>
</comment>
<keyword evidence="5 9" id="KW-0297">G-protein coupled receptor</keyword>
<dbReference type="PANTHER" id="PTHR24249:SF372">
    <property type="entry name" value="G-PROTEIN COUPLED RECEPTORS FAMILY 1 PROFILE DOMAIN-CONTAINING PROTEIN"/>
    <property type="match status" value="1"/>
</dbReference>
<evidence type="ECO:0000256" key="7">
    <source>
        <dbReference type="ARBA" id="ARBA00023170"/>
    </source>
</evidence>
<dbReference type="GO" id="GO:0005886">
    <property type="term" value="C:plasma membrane"/>
    <property type="evidence" value="ECO:0007669"/>
    <property type="project" value="UniProtKB-SubCell"/>
</dbReference>
<dbReference type="InterPro" id="IPR000276">
    <property type="entry name" value="GPCR_Rhodpsn"/>
</dbReference>
<feature type="transmembrane region" description="Helical" evidence="10">
    <location>
        <begin position="148"/>
        <end position="166"/>
    </location>
</feature>
<evidence type="ECO:0000256" key="6">
    <source>
        <dbReference type="ARBA" id="ARBA00023136"/>
    </source>
</evidence>
<dbReference type="PROSITE" id="PS50262">
    <property type="entry name" value="G_PROTEIN_RECEP_F1_2"/>
    <property type="match status" value="1"/>
</dbReference>
<dbReference type="STRING" id="188477.A0A433TWC0"/>
<feature type="transmembrane region" description="Helical" evidence="10">
    <location>
        <begin position="70"/>
        <end position="94"/>
    </location>
</feature>
<keyword evidence="3 9" id="KW-0812">Transmembrane</keyword>
<proteinExistence type="inferred from homology"/>
<keyword evidence="7 9" id="KW-0675">Receptor</keyword>
<dbReference type="Proteomes" id="UP000271974">
    <property type="component" value="Unassembled WGS sequence"/>
</dbReference>
<dbReference type="PRINTS" id="PR00237">
    <property type="entry name" value="GPCRRHODOPSN"/>
</dbReference>
<feature type="non-terminal residue" evidence="12">
    <location>
        <position position="1"/>
    </location>
</feature>
<dbReference type="PROSITE" id="PS00237">
    <property type="entry name" value="G_PROTEIN_RECEP_F1_1"/>
    <property type="match status" value="1"/>
</dbReference>
<feature type="domain" description="G-protein coupled receptors family 1 profile" evidence="11">
    <location>
        <begin position="50"/>
        <end position="170"/>
    </location>
</feature>
<evidence type="ECO:0000259" key="11">
    <source>
        <dbReference type="PROSITE" id="PS50262"/>
    </source>
</evidence>
<dbReference type="AlphaFoldDB" id="A0A433TWC0"/>
<dbReference type="GO" id="GO:0004930">
    <property type="term" value="F:G protein-coupled receptor activity"/>
    <property type="evidence" value="ECO:0007669"/>
    <property type="project" value="UniProtKB-KW"/>
</dbReference>
<sequence>ENTTRCPPFDSPSATPCESGSAPHLLTSNHTVIILLTVFVASLAVVSVFANGIIIVAICRTRLNSDTNSIPILLILSMSVSDAMLCAVILPLLALEIFYNGTWRLGADICALRMSLDFILTATSVSHVACLAFDRYLSICRPFYHRRLTMRAGLLAVTVCWTLSIVECAL</sequence>
<evidence type="ECO:0000256" key="1">
    <source>
        <dbReference type="ARBA" id="ARBA00004651"/>
    </source>
</evidence>
<evidence type="ECO:0000256" key="8">
    <source>
        <dbReference type="ARBA" id="ARBA00023224"/>
    </source>
</evidence>
<feature type="transmembrane region" description="Helical" evidence="10">
    <location>
        <begin position="114"/>
        <end position="136"/>
    </location>
</feature>
<feature type="non-terminal residue" evidence="12">
    <location>
        <position position="170"/>
    </location>
</feature>
<evidence type="ECO:0000313" key="12">
    <source>
        <dbReference type="EMBL" id="RUS85842.1"/>
    </source>
</evidence>
<gene>
    <name evidence="12" type="ORF">EGW08_006394</name>
</gene>
<dbReference type="InterPro" id="IPR017452">
    <property type="entry name" value="GPCR_Rhodpsn_7TM"/>
</dbReference>
<name>A0A433TWC0_ELYCH</name>
<dbReference type="InterPro" id="IPR050569">
    <property type="entry name" value="TAAR"/>
</dbReference>
<dbReference type="OrthoDB" id="6143633at2759"/>
<keyword evidence="13" id="KW-1185">Reference proteome</keyword>
<evidence type="ECO:0000256" key="3">
    <source>
        <dbReference type="ARBA" id="ARBA00022692"/>
    </source>
</evidence>
<keyword evidence="4 10" id="KW-1133">Transmembrane helix</keyword>
<dbReference type="SUPFAM" id="SSF81321">
    <property type="entry name" value="Family A G protein-coupled receptor-like"/>
    <property type="match status" value="1"/>
</dbReference>
<comment type="similarity">
    <text evidence="9">Belongs to the G-protein coupled receptor 1 family.</text>
</comment>
<evidence type="ECO:0000256" key="4">
    <source>
        <dbReference type="ARBA" id="ARBA00022989"/>
    </source>
</evidence>
<evidence type="ECO:0000256" key="10">
    <source>
        <dbReference type="SAM" id="Phobius"/>
    </source>
</evidence>